<dbReference type="PANTHER" id="PTHR42872:SF6">
    <property type="entry name" value="PROTEIN-GLUTAMATE METHYLESTERASE_PROTEIN-GLUTAMINE GLUTAMINASE"/>
    <property type="match status" value="1"/>
</dbReference>
<dbReference type="GO" id="GO:0005737">
    <property type="term" value="C:cytoplasm"/>
    <property type="evidence" value="ECO:0007669"/>
    <property type="project" value="InterPro"/>
</dbReference>
<evidence type="ECO:0000313" key="6">
    <source>
        <dbReference type="EMBL" id="MBL3658434.1"/>
    </source>
</evidence>
<gene>
    <name evidence="6" type="ORF">JL102_19940</name>
</gene>
<evidence type="ECO:0000259" key="5">
    <source>
        <dbReference type="PROSITE" id="PS50122"/>
    </source>
</evidence>
<dbReference type="EC" id="3.1.1.61" evidence="2"/>
<dbReference type="Pfam" id="PF01339">
    <property type="entry name" value="CheB_methylest"/>
    <property type="match status" value="1"/>
</dbReference>
<dbReference type="GO" id="GO:0008984">
    <property type="term" value="F:protein-glutamate methylesterase activity"/>
    <property type="evidence" value="ECO:0007669"/>
    <property type="project" value="UniProtKB-EC"/>
</dbReference>
<dbReference type="InterPro" id="IPR035909">
    <property type="entry name" value="CheB_C"/>
</dbReference>
<comment type="caution">
    <text evidence="6">The sequence shown here is derived from an EMBL/GenBank/DDBJ whole genome shotgun (WGS) entry which is preliminary data.</text>
</comment>
<organism evidence="6 7">
    <name type="scientific">Fulvivirga sediminis</name>
    <dbReference type="NCBI Taxonomy" id="2803949"/>
    <lineage>
        <taxon>Bacteria</taxon>
        <taxon>Pseudomonadati</taxon>
        <taxon>Bacteroidota</taxon>
        <taxon>Cytophagia</taxon>
        <taxon>Cytophagales</taxon>
        <taxon>Fulvivirgaceae</taxon>
        <taxon>Fulvivirga</taxon>
    </lineage>
</organism>
<evidence type="ECO:0000256" key="1">
    <source>
        <dbReference type="ARBA" id="ARBA00022801"/>
    </source>
</evidence>
<accession>A0A937K1B2</accession>
<evidence type="ECO:0000313" key="7">
    <source>
        <dbReference type="Proteomes" id="UP000659388"/>
    </source>
</evidence>
<proteinExistence type="predicted"/>
<dbReference type="GO" id="GO:0006935">
    <property type="term" value="P:chemotaxis"/>
    <property type="evidence" value="ECO:0007669"/>
    <property type="project" value="UniProtKB-UniRule"/>
</dbReference>
<sequence length="212" mass="23613">MNNYNYVVTLGASAGGLESLKAFFSNLHTTYDESYIVIQHALRSHKSLLVKILSRITPVELVEIEDGMNFMGNKIYICPPSHSVTLEKGKLKLIKRQDEEIMNFTVNESFKALSQEVKDKMVGIVMSGTGSDGAKGCTEIEKNGGVVLVQDPGTAIFESMPLKSIIYDHPDYVLAPEKMPKLIQRIVVGSENKDKRRIIKLDLNSEHNTKAK</sequence>
<comment type="catalytic activity">
    <reaction evidence="3">
        <text>[protein]-L-glutamate 5-O-methyl ester + H2O = L-glutamyl-[protein] + methanol + H(+)</text>
        <dbReference type="Rhea" id="RHEA:23236"/>
        <dbReference type="Rhea" id="RHEA-COMP:10208"/>
        <dbReference type="Rhea" id="RHEA-COMP:10311"/>
        <dbReference type="ChEBI" id="CHEBI:15377"/>
        <dbReference type="ChEBI" id="CHEBI:15378"/>
        <dbReference type="ChEBI" id="CHEBI:17790"/>
        <dbReference type="ChEBI" id="CHEBI:29973"/>
        <dbReference type="ChEBI" id="CHEBI:82795"/>
        <dbReference type="EC" id="3.1.1.61"/>
    </reaction>
</comment>
<dbReference type="InterPro" id="IPR000673">
    <property type="entry name" value="Sig_transdc_resp-reg_Me-estase"/>
</dbReference>
<protein>
    <recommendedName>
        <fullName evidence="2">protein-glutamate methylesterase</fullName>
        <ecNumber evidence="2">3.1.1.61</ecNumber>
    </recommendedName>
</protein>
<feature type="active site" evidence="4">
    <location>
        <position position="132"/>
    </location>
</feature>
<reference evidence="6" key="1">
    <citation type="submission" date="2021-01" db="EMBL/GenBank/DDBJ databases">
        <title>Fulvivirga kasyanovii gen. nov., sp nov., a novel member of the phylum Bacteroidetes isolated from seawater in a mussel farm.</title>
        <authorList>
            <person name="Zhao L.-H."/>
            <person name="Wang Z.-J."/>
        </authorList>
    </citation>
    <scope>NUCLEOTIDE SEQUENCE</scope>
    <source>
        <strain evidence="6">2943</strain>
    </source>
</reference>
<dbReference type="PANTHER" id="PTHR42872">
    <property type="entry name" value="PROTEIN-GLUTAMATE METHYLESTERASE/PROTEIN-GLUTAMINE GLUTAMINASE"/>
    <property type="match status" value="1"/>
</dbReference>
<dbReference type="AlphaFoldDB" id="A0A937K1B2"/>
<name>A0A937K1B2_9BACT</name>
<dbReference type="PROSITE" id="PS50122">
    <property type="entry name" value="CHEB"/>
    <property type="match status" value="1"/>
</dbReference>
<feature type="active site" evidence="4">
    <location>
        <position position="13"/>
    </location>
</feature>
<keyword evidence="1 4" id="KW-0378">Hydrolase</keyword>
<feature type="domain" description="CheB-type methylesterase" evidence="5">
    <location>
        <begin position="1"/>
        <end position="165"/>
    </location>
</feature>
<evidence type="ECO:0000256" key="3">
    <source>
        <dbReference type="ARBA" id="ARBA00048267"/>
    </source>
</evidence>
<dbReference type="CDD" id="cd16434">
    <property type="entry name" value="CheB-CheR_fusion"/>
    <property type="match status" value="1"/>
</dbReference>
<dbReference type="EMBL" id="JAESIY010000013">
    <property type="protein sequence ID" value="MBL3658434.1"/>
    <property type="molecule type" value="Genomic_DNA"/>
</dbReference>
<dbReference type="Proteomes" id="UP000659388">
    <property type="component" value="Unassembled WGS sequence"/>
</dbReference>
<dbReference type="RefSeq" id="WP_202246230.1">
    <property type="nucleotide sequence ID" value="NZ_JAESIY010000013.1"/>
</dbReference>
<dbReference type="GO" id="GO:0000156">
    <property type="term" value="F:phosphorelay response regulator activity"/>
    <property type="evidence" value="ECO:0007669"/>
    <property type="project" value="InterPro"/>
</dbReference>
<dbReference type="SUPFAM" id="SSF52738">
    <property type="entry name" value="Methylesterase CheB, C-terminal domain"/>
    <property type="match status" value="1"/>
</dbReference>
<dbReference type="Gene3D" id="3.40.50.180">
    <property type="entry name" value="Methylesterase CheB, C-terminal domain"/>
    <property type="match status" value="1"/>
</dbReference>
<keyword evidence="7" id="KW-1185">Reference proteome</keyword>
<keyword evidence="4" id="KW-0145">Chemotaxis</keyword>
<evidence type="ECO:0000256" key="4">
    <source>
        <dbReference type="PROSITE-ProRule" id="PRU00050"/>
    </source>
</evidence>
<feature type="active site" evidence="4">
    <location>
        <position position="40"/>
    </location>
</feature>
<evidence type="ECO:0000256" key="2">
    <source>
        <dbReference type="ARBA" id="ARBA00039140"/>
    </source>
</evidence>